<dbReference type="Proteomes" id="UP000724874">
    <property type="component" value="Unassembled WGS sequence"/>
</dbReference>
<sequence>MDRIMWQPGWVSTPPEQFQTHLRKAMDQEPERGWVADGNYERRSGSLAFEEATDIIWLDPPLALYFPSAHMAYLPAPSWFARTLQPRML</sequence>
<organism evidence="1 2">
    <name type="scientific">Gymnopilus junonius</name>
    <name type="common">Spectacular rustgill mushroom</name>
    <name type="synonym">Gymnopilus spectabilis subsp. junonius</name>
    <dbReference type="NCBI Taxonomy" id="109634"/>
    <lineage>
        <taxon>Eukaryota</taxon>
        <taxon>Fungi</taxon>
        <taxon>Dikarya</taxon>
        <taxon>Basidiomycota</taxon>
        <taxon>Agaricomycotina</taxon>
        <taxon>Agaricomycetes</taxon>
        <taxon>Agaricomycetidae</taxon>
        <taxon>Agaricales</taxon>
        <taxon>Agaricineae</taxon>
        <taxon>Hymenogastraceae</taxon>
        <taxon>Gymnopilus</taxon>
    </lineage>
</organism>
<accession>A0A9P5TL44</accession>
<dbReference type="OrthoDB" id="65590at2759"/>
<protein>
    <submittedName>
        <fullName evidence="1">Uncharacterized protein</fullName>
    </submittedName>
</protein>
<name>A0A9P5TL44_GYMJU</name>
<reference evidence="1" key="1">
    <citation type="submission" date="2020-11" db="EMBL/GenBank/DDBJ databases">
        <authorList>
            <consortium name="DOE Joint Genome Institute"/>
            <person name="Ahrendt S."/>
            <person name="Riley R."/>
            <person name="Andreopoulos W."/>
            <person name="LaButti K."/>
            <person name="Pangilinan J."/>
            <person name="Ruiz-duenas F.J."/>
            <person name="Barrasa J.M."/>
            <person name="Sanchez-Garcia M."/>
            <person name="Camarero S."/>
            <person name="Miyauchi S."/>
            <person name="Serrano A."/>
            <person name="Linde D."/>
            <person name="Babiker R."/>
            <person name="Drula E."/>
            <person name="Ayuso-Fernandez I."/>
            <person name="Pacheco R."/>
            <person name="Padilla G."/>
            <person name="Ferreira P."/>
            <person name="Barriuso J."/>
            <person name="Kellner H."/>
            <person name="Castanera R."/>
            <person name="Alfaro M."/>
            <person name="Ramirez L."/>
            <person name="Pisabarro A.G."/>
            <person name="Kuo A."/>
            <person name="Tritt A."/>
            <person name="Lipzen A."/>
            <person name="He G."/>
            <person name="Yan M."/>
            <person name="Ng V."/>
            <person name="Cullen D."/>
            <person name="Martin F."/>
            <person name="Rosso M.-N."/>
            <person name="Henrissat B."/>
            <person name="Hibbett D."/>
            <person name="Martinez A.T."/>
            <person name="Grigoriev I.V."/>
        </authorList>
    </citation>
    <scope>NUCLEOTIDE SEQUENCE</scope>
    <source>
        <strain evidence="1">AH 44721</strain>
    </source>
</reference>
<proteinExistence type="predicted"/>
<dbReference type="AlphaFoldDB" id="A0A9P5TL44"/>
<comment type="caution">
    <text evidence="1">The sequence shown here is derived from an EMBL/GenBank/DDBJ whole genome shotgun (WGS) entry which is preliminary data.</text>
</comment>
<dbReference type="EMBL" id="JADNYJ010000086">
    <property type="protein sequence ID" value="KAF8888146.1"/>
    <property type="molecule type" value="Genomic_DNA"/>
</dbReference>
<gene>
    <name evidence="1" type="ORF">CPB84DRAFT_1786336</name>
</gene>
<evidence type="ECO:0000313" key="1">
    <source>
        <dbReference type="EMBL" id="KAF8888146.1"/>
    </source>
</evidence>
<keyword evidence="2" id="KW-1185">Reference proteome</keyword>
<evidence type="ECO:0000313" key="2">
    <source>
        <dbReference type="Proteomes" id="UP000724874"/>
    </source>
</evidence>